<evidence type="ECO:0000313" key="2">
    <source>
        <dbReference type="Proteomes" id="UP000231912"/>
    </source>
</evidence>
<dbReference type="EMBL" id="NPDT01000005">
    <property type="protein sequence ID" value="PJZ65270.1"/>
    <property type="molecule type" value="Genomic_DNA"/>
</dbReference>
<proteinExistence type="predicted"/>
<protein>
    <submittedName>
        <fullName evidence="1">Uncharacterized protein</fullName>
    </submittedName>
</protein>
<comment type="caution">
    <text evidence="1">The sequence shown here is derived from an EMBL/GenBank/DDBJ whole genome shotgun (WGS) entry which is preliminary data.</text>
</comment>
<accession>A0A2M9ZA38</accession>
<name>A0A2M9ZA38_9LEPT</name>
<organism evidence="1 2">
    <name type="scientific">Leptospira wolffii</name>
    <dbReference type="NCBI Taxonomy" id="409998"/>
    <lineage>
        <taxon>Bacteria</taxon>
        <taxon>Pseudomonadati</taxon>
        <taxon>Spirochaetota</taxon>
        <taxon>Spirochaetia</taxon>
        <taxon>Leptospirales</taxon>
        <taxon>Leptospiraceae</taxon>
        <taxon>Leptospira</taxon>
    </lineage>
</organism>
<evidence type="ECO:0000313" key="1">
    <source>
        <dbReference type="EMBL" id="PJZ65270.1"/>
    </source>
</evidence>
<reference evidence="1 2" key="1">
    <citation type="submission" date="2017-07" db="EMBL/GenBank/DDBJ databases">
        <title>Leptospira spp. isolated from tropical soils.</title>
        <authorList>
            <person name="Thibeaux R."/>
            <person name="Iraola G."/>
            <person name="Ferres I."/>
            <person name="Bierque E."/>
            <person name="Girault D."/>
            <person name="Soupe-Gilbert M.-E."/>
            <person name="Picardeau M."/>
            <person name="Goarant C."/>
        </authorList>
    </citation>
    <scope>NUCLEOTIDE SEQUENCE [LARGE SCALE GENOMIC DNA]</scope>
    <source>
        <strain evidence="1 2">FH2-C-A2</strain>
    </source>
</reference>
<gene>
    <name evidence="1" type="ORF">CH371_12770</name>
</gene>
<dbReference type="AlphaFoldDB" id="A0A2M9ZA38"/>
<sequence length="289" mass="32492">MLKRNFLIFCFLFSSGGILSGAEILFKNGDAFLVEEFQETGNYITISWKDKKYRIPRSDLQRIDPRKKGPATSYRYLEFQLSDGTVLRGILVDRKESKLILKTELGFAELDTSKIVSQTGDTKDSPPELPEEYLTNETFVAEWRLGILGQASGAWGPWRSSFPVSYGAGFFLERSSSHPGRFYGFLSEISESPGKSGKLSVWTQQFYLGKSYGISAPYWILGLGGSSLHRTQGEDRTAAWTPDTSLEFGWAWQTASKHQIRIGIRNICHWSGDSTLCQTGLKFSWGMAL</sequence>
<dbReference type="RefSeq" id="WP_100759239.1">
    <property type="nucleotide sequence ID" value="NZ_NPDT01000005.1"/>
</dbReference>
<dbReference type="Proteomes" id="UP000231912">
    <property type="component" value="Unassembled WGS sequence"/>
</dbReference>
<dbReference type="NCBIfam" id="NF047432">
    <property type="entry name" value="LA_3334_fam"/>
    <property type="match status" value="1"/>
</dbReference>
<dbReference type="NCBIfam" id="NF047433">
    <property type="entry name" value="Lepto_7_Nterm"/>
    <property type="match status" value="1"/>
</dbReference>